<gene>
    <name evidence="1" type="primary">P3_1</name>
    <name evidence="1" type="ORF">CM83_13351</name>
</gene>
<evidence type="ECO:0000313" key="1">
    <source>
        <dbReference type="EMBL" id="JAG39055.1"/>
    </source>
</evidence>
<dbReference type="AlphaFoldDB" id="A0A0A9ZB64"/>
<protein>
    <submittedName>
        <fullName evidence="1">Spike protein P3</fullName>
    </submittedName>
</protein>
<sequence length="176" mass="20019">MSQSSEDFDLYKVLLFLNSEGEESEKKMYAMLNQAIIKKKGVASVSVIKKLARATGKTQKPHTDTRCQSRFNGGVVVAEKEVNTSRNSSWKTDNDRSELPDITIEDLSEEEQFEIDAPKLNDFSLWKRNAPNDPISPTKLRRMADEHLGSFSRQTHNTGTEVQTKISEKFKLLFDC</sequence>
<reference evidence="1" key="1">
    <citation type="journal article" date="2014" name="PLoS ONE">
        <title>Transcriptome-Based Identification of ABC Transporters in the Western Tarnished Plant Bug Lygus hesperus.</title>
        <authorList>
            <person name="Hull J.J."/>
            <person name="Chaney K."/>
            <person name="Geib S.M."/>
            <person name="Fabrick J.A."/>
            <person name="Brent C.S."/>
            <person name="Walsh D."/>
            <person name="Lavine L.C."/>
        </authorList>
    </citation>
    <scope>NUCLEOTIDE SEQUENCE</scope>
</reference>
<accession>A0A0A9ZB64</accession>
<proteinExistence type="predicted"/>
<reference evidence="1" key="2">
    <citation type="submission" date="2014-07" db="EMBL/GenBank/DDBJ databases">
        <authorList>
            <person name="Hull J."/>
        </authorList>
    </citation>
    <scope>NUCLEOTIDE SEQUENCE</scope>
</reference>
<dbReference type="EMBL" id="GBHO01004549">
    <property type="protein sequence ID" value="JAG39055.1"/>
    <property type="molecule type" value="Transcribed_RNA"/>
</dbReference>
<name>A0A0A9ZB64_LYGHE</name>
<organism evidence="1">
    <name type="scientific">Lygus hesperus</name>
    <name type="common">Western plant bug</name>
    <dbReference type="NCBI Taxonomy" id="30085"/>
    <lineage>
        <taxon>Eukaryota</taxon>
        <taxon>Metazoa</taxon>
        <taxon>Ecdysozoa</taxon>
        <taxon>Arthropoda</taxon>
        <taxon>Hexapoda</taxon>
        <taxon>Insecta</taxon>
        <taxon>Pterygota</taxon>
        <taxon>Neoptera</taxon>
        <taxon>Paraneoptera</taxon>
        <taxon>Hemiptera</taxon>
        <taxon>Heteroptera</taxon>
        <taxon>Panheteroptera</taxon>
        <taxon>Cimicomorpha</taxon>
        <taxon>Miridae</taxon>
        <taxon>Mirini</taxon>
        <taxon>Lygus</taxon>
    </lineage>
</organism>